<gene>
    <name evidence="1" type="ORF">WJX73_009987</name>
</gene>
<accession>A0AAW1PS55</accession>
<organism evidence="1 2">
    <name type="scientific">Symbiochloris irregularis</name>
    <dbReference type="NCBI Taxonomy" id="706552"/>
    <lineage>
        <taxon>Eukaryota</taxon>
        <taxon>Viridiplantae</taxon>
        <taxon>Chlorophyta</taxon>
        <taxon>core chlorophytes</taxon>
        <taxon>Trebouxiophyceae</taxon>
        <taxon>Trebouxiales</taxon>
        <taxon>Trebouxiaceae</taxon>
        <taxon>Symbiochloris</taxon>
    </lineage>
</organism>
<keyword evidence="2" id="KW-1185">Reference proteome</keyword>
<evidence type="ECO:0000313" key="1">
    <source>
        <dbReference type="EMBL" id="KAK9810938.1"/>
    </source>
</evidence>
<dbReference type="EMBL" id="JALJOQ010000013">
    <property type="protein sequence ID" value="KAK9810938.1"/>
    <property type="molecule type" value="Genomic_DNA"/>
</dbReference>
<sequence>MADLSARAQLSAILTDKLPADSAATIGPAHLDKLEEEGFVSQGFLAALKEENLPTPPFSPALRQLLLLTFASQPGTPLVPVEKRPRQVVDVVRQVATEVLRVLAPQRTSRSGFGQASLLPSEAVREDLLWTHEVLAHGLASHGNIDVQLPAARPLLVQLRWLQLLLDQSSYKEVAKLVDMRKDRQVGQPDLEAPYHAIALHILKAAARGQAGLQFAAQPSDPLDKAGWGLGRSIRS</sequence>
<dbReference type="AlphaFoldDB" id="A0AAW1PS55"/>
<comment type="caution">
    <text evidence="1">The sequence shown here is derived from an EMBL/GenBank/DDBJ whole genome shotgun (WGS) entry which is preliminary data.</text>
</comment>
<protein>
    <submittedName>
        <fullName evidence="1">Uncharacterized protein</fullName>
    </submittedName>
</protein>
<evidence type="ECO:0000313" key="2">
    <source>
        <dbReference type="Proteomes" id="UP001465755"/>
    </source>
</evidence>
<dbReference type="Proteomes" id="UP001465755">
    <property type="component" value="Unassembled WGS sequence"/>
</dbReference>
<proteinExistence type="predicted"/>
<reference evidence="1 2" key="1">
    <citation type="journal article" date="2024" name="Nat. Commun.">
        <title>Phylogenomics reveals the evolutionary origins of lichenization in chlorophyte algae.</title>
        <authorList>
            <person name="Puginier C."/>
            <person name="Libourel C."/>
            <person name="Otte J."/>
            <person name="Skaloud P."/>
            <person name="Haon M."/>
            <person name="Grisel S."/>
            <person name="Petersen M."/>
            <person name="Berrin J.G."/>
            <person name="Delaux P.M."/>
            <person name="Dal Grande F."/>
            <person name="Keller J."/>
        </authorList>
    </citation>
    <scope>NUCLEOTIDE SEQUENCE [LARGE SCALE GENOMIC DNA]</scope>
    <source>
        <strain evidence="1 2">SAG 2036</strain>
    </source>
</reference>
<name>A0AAW1PS55_9CHLO</name>